<feature type="chain" id="PRO_5028425657" description="Thioredoxin-like fold domain-containing protein" evidence="2">
    <location>
        <begin position="23"/>
        <end position="153"/>
    </location>
</feature>
<evidence type="ECO:0008006" key="4">
    <source>
        <dbReference type="Google" id="ProtNLM"/>
    </source>
</evidence>
<reference evidence="3" key="1">
    <citation type="submission" date="2020-01" db="EMBL/GenBank/DDBJ databases">
        <authorList>
            <person name="Meier V. D."/>
            <person name="Meier V D."/>
        </authorList>
    </citation>
    <scope>NUCLEOTIDE SEQUENCE</scope>
    <source>
        <strain evidence="3">HLG_WM_MAG_06</strain>
    </source>
</reference>
<dbReference type="PROSITE" id="PS00194">
    <property type="entry name" value="THIOREDOXIN_1"/>
    <property type="match status" value="1"/>
</dbReference>
<gene>
    <name evidence="3" type="ORF">HELGO_WM3965</name>
</gene>
<keyword evidence="1" id="KW-0676">Redox-active center</keyword>
<evidence type="ECO:0000313" key="3">
    <source>
        <dbReference type="EMBL" id="CAA6805921.1"/>
    </source>
</evidence>
<sequence>MSRLFKSLLFLSLILFLSSCSAPEEEVKKKKVVPEKITMLFVTQPFCPSCDKLELTMKLTKPNELIKNYFEVKKVYLGEELPDGLIPPNGTPTVYFLGSDNEVLVEPMVGEKKESALMEFLEDALLEFKITYNVDLVEKFKIKQEKDNNETTV</sequence>
<proteinExistence type="predicted"/>
<dbReference type="AlphaFoldDB" id="A0A6S6SMB9"/>
<evidence type="ECO:0000256" key="1">
    <source>
        <dbReference type="ARBA" id="ARBA00023284"/>
    </source>
</evidence>
<name>A0A6S6SMB9_9BACT</name>
<organism evidence="3">
    <name type="scientific">uncultured Sulfurovum sp</name>
    <dbReference type="NCBI Taxonomy" id="269237"/>
    <lineage>
        <taxon>Bacteria</taxon>
        <taxon>Pseudomonadati</taxon>
        <taxon>Campylobacterota</taxon>
        <taxon>Epsilonproteobacteria</taxon>
        <taxon>Campylobacterales</taxon>
        <taxon>Sulfurovaceae</taxon>
        <taxon>Sulfurovum</taxon>
        <taxon>environmental samples</taxon>
    </lineage>
</organism>
<dbReference type="Gene3D" id="3.40.30.10">
    <property type="entry name" value="Glutaredoxin"/>
    <property type="match status" value="1"/>
</dbReference>
<dbReference type="SUPFAM" id="SSF52833">
    <property type="entry name" value="Thioredoxin-like"/>
    <property type="match status" value="1"/>
</dbReference>
<keyword evidence="2" id="KW-0732">Signal</keyword>
<dbReference type="EMBL" id="CACVAP010000047">
    <property type="protein sequence ID" value="CAA6805921.1"/>
    <property type="molecule type" value="Genomic_DNA"/>
</dbReference>
<feature type="signal peptide" evidence="2">
    <location>
        <begin position="1"/>
        <end position="22"/>
    </location>
</feature>
<dbReference type="InterPro" id="IPR017937">
    <property type="entry name" value="Thioredoxin_CS"/>
</dbReference>
<accession>A0A6S6SMB9</accession>
<dbReference type="PROSITE" id="PS51257">
    <property type="entry name" value="PROKAR_LIPOPROTEIN"/>
    <property type="match status" value="1"/>
</dbReference>
<evidence type="ECO:0000256" key="2">
    <source>
        <dbReference type="SAM" id="SignalP"/>
    </source>
</evidence>
<dbReference type="InterPro" id="IPR036249">
    <property type="entry name" value="Thioredoxin-like_sf"/>
</dbReference>
<protein>
    <recommendedName>
        <fullName evidence="4">Thioredoxin-like fold domain-containing protein</fullName>
    </recommendedName>
</protein>